<accession>A0A1F7ID94</accession>
<name>A0A1F7ID94_9BACT</name>
<comment type="caution">
    <text evidence="1">The sequence shown here is derived from an EMBL/GenBank/DDBJ whole genome shotgun (WGS) entry which is preliminary data.</text>
</comment>
<dbReference type="EMBL" id="MGAF01000019">
    <property type="protein sequence ID" value="OGK41327.1"/>
    <property type="molecule type" value="Genomic_DNA"/>
</dbReference>
<dbReference type="STRING" id="1802055.A3A74_03265"/>
<gene>
    <name evidence="1" type="ORF">A3A74_03265</name>
</gene>
<organism evidence="1 2">
    <name type="scientific">Candidatus Roizmanbacteria bacterium RIFCSPLOWO2_01_FULL_35_13</name>
    <dbReference type="NCBI Taxonomy" id="1802055"/>
    <lineage>
        <taxon>Bacteria</taxon>
        <taxon>Candidatus Roizmaniibacteriota</taxon>
    </lineage>
</organism>
<protein>
    <submittedName>
        <fullName evidence="1">Uncharacterized protein</fullName>
    </submittedName>
</protein>
<evidence type="ECO:0000313" key="2">
    <source>
        <dbReference type="Proteomes" id="UP000179270"/>
    </source>
</evidence>
<sequence>MAEKISSSKKPEQRTIKLSEIYALIEPLDAKPDSCFFYEQILYSEKVEKKMQKEGVAWTVEFMHRINDVHVNHDNPLVHQHKDYPLHE</sequence>
<proteinExistence type="predicted"/>
<dbReference type="Proteomes" id="UP000179270">
    <property type="component" value="Unassembled WGS sequence"/>
</dbReference>
<dbReference type="AlphaFoldDB" id="A0A1F7ID94"/>
<evidence type="ECO:0000313" key="1">
    <source>
        <dbReference type="EMBL" id="OGK41327.1"/>
    </source>
</evidence>
<reference evidence="1 2" key="1">
    <citation type="journal article" date="2016" name="Nat. Commun.">
        <title>Thousands of microbial genomes shed light on interconnected biogeochemical processes in an aquifer system.</title>
        <authorList>
            <person name="Anantharaman K."/>
            <person name="Brown C.T."/>
            <person name="Hug L.A."/>
            <person name="Sharon I."/>
            <person name="Castelle C.J."/>
            <person name="Probst A.J."/>
            <person name="Thomas B.C."/>
            <person name="Singh A."/>
            <person name="Wilkins M.J."/>
            <person name="Karaoz U."/>
            <person name="Brodie E.L."/>
            <person name="Williams K.H."/>
            <person name="Hubbard S.S."/>
            <person name="Banfield J.F."/>
        </authorList>
    </citation>
    <scope>NUCLEOTIDE SEQUENCE [LARGE SCALE GENOMIC DNA]</scope>
</reference>